<dbReference type="KEGG" id="dpp:DICPUDRAFT_156737"/>
<dbReference type="EMBL" id="GL871255">
    <property type="protein sequence ID" value="EGC31415.1"/>
    <property type="molecule type" value="Genomic_DNA"/>
</dbReference>
<dbReference type="GeneID" id="10505806"/>
<dbReference type="InParanoid" id="F0ZXB0"/>
<sequence length="109" mass="12861">MVGRNQYKKYSSSVSPRQLLNYLIYNLPYYKYLKIITYTIYKNGNNQSLSNYRGITILSNFYKLYASMFTKLIQNYTELNCPFSESQYGFRPGRSTISPISVLNNIFQK</sequence>
<evidence type="ECO:0000313" key="2">
    <source>
        <dbReference type="Proteomes" id="UP000001064"/>
    </source>
</evidence>
<gene>
    <name evidence="1" type="ORF">DICPUDRAFT_156737</name>
</gene>
<dbReference type="VEuPathDB" id="AmoebaDB:DICPUDRAFT_156737"/>
<reference evidence="2" key="1">
    <citation type="journal article" date="2011" name="Genome Biol.">
        <title>Comparative genomics of the social amoebae Dictyostelium discoideum and Dictyostelium purpureum.</title>
        <authorList>
            <consortium name="US DOE Joint Genome Institute (JGI-PGF)"/>
            <person name="Sucgang R."/>
            <person name="Kuo A."/>
            <person name="Tian X."/>
            <person name="Salerno W."/>
            <person name="Parikh A."/>
            <person name="Feasley C.L."/>
            <person name="Dalin E."/>
            <person name="Tu H."/>
            <person name="Huang E."/>
            <person name="Barry K."/>
            <person name="Lindquist E."/>
            <person name="Shapiro H."/>
            <person name="Bruce D."/>
            <person name="Schmutz J."/>
            <person name="Salamov A."/>
            <person name="Fey P."/>
            <person name="Gaudet P."/>
            <person name="Anjard C."/>
            <person name="Babu M.M."/>
            <person name="Basu S."/>
            <person name="Bushmanova Y."/>
            <person name="van der Wel H."/>
            <person name="Katoh-Kurasawa M."/>
            <person name="Dinh C."/>
            <person name="Coutinho P.M."/>
            <person name="Saito T."/>
            <person name="Elias M."/>
            <person name="Schaap P."/>
            <person name="Kay R.R."/>
            <person name="Henrissat B."/>
            <person name="Eichinger L."/>
            <person name="Rivero F."/>
            <person name="Putnam N.H."/>
            <person name="West C.M."/>
            <person name="Loomis W.F."/>
            <person name="Chisholm R.L."/>
            <person name="Shaulsky G."/>
            <person name="Strassmann J.E."/>
            <person name="Queller D.C."/>
            <person name="Kuspa A."/>
            <person name="Grigoriev I.V."/>
        </authorList>
    </citation>
    <scope>NUCLEOTIDE SEQUENCE [LARGE SCALE GENOMIC DNA]</scope>
    <source>
        <strain evidence="2">QSDP1</strain>
    </source>
</reference>
<dbReference type="RefSeq" id="XP_003292048.1">
    <property type="nucleotide sequence ID" value="XM_003292000.1"/>
</dbReference>
<dbReference type="OrthoDB" id="19433at2759"/>
<dbReference type="AlphaFoldDB" id="F0ZXB0"/>
<protein>
    <recommendedName>
        <fullName evidence="3">Reverse transcriptase domain-containing protein</fullName>
    </recommendedName>
</protein>
<dbReference type="Proteomes" id="UP000001064">
    <property type="component" value="Unassembled WGS sequence"/>
</dbReference>
<organism evidence="1 2">
    <name type="scientific">Dictyostelium purpureum</name>
    <name type="common">Slime mold</name>
    <dbReference type="NCBI Taxonomy" id="5786"/>
    <lineage>
        <taxon>Eukaryota</taxon>
        <taxon>Amoebozoa</taxon>
        <taxon>Evosea</taxon>
        <taxon>Eumycetozoa</taxon>
        <taxon>Dictyostelia</taxon>
        <taxon>Dictyosteliales</taxon>
        <taxon>Dictyosteliaceae</taxon>
        <taxon>Dictyostelium</taxon>
    </lineage>
</organism>
<name>F0ZXB0_DICPU</name>
<evidence type="ECO:0000313" key="1">
    <source>
        <dbReference type="EMBL" id="EGC31415.1"/>
    </source>
</evidence>
<evidence type="ECO:0008006" key="3">
    <source>
        <dbReference type="Google" id="ProtNLM"/>
    </source>
</evidence>
<keyword evidence="2" id="KW-1185">Reference proteome</keyword>
<accession>F0ZXB0</accession>
<proteinExistence type="predicted"/>